<keyword evidence="2" id="KW-0808">Transferase</keyword>
<dbReference type="CDD" id="cd01647">
    <property type="entry name" value="RT_LTR"/>
    <property type="match status" value="1"/>
</dbReference>
<dbReference type="Gene3D" id="3.30.70.270">
    <property type="match status" value="2"/>
</dbReference>
<dbReference type="Gene3D" id="3.10.10.10">
    <property type="entry name" value="HIV Type 1 Reverse Transcriptase, subunit A, domain 1"/>
    <property type="match status" value="1"/>
</dbReference>
<dbReference type="InterPro" id="IPR050951">
    <property type="entry name" value="Retrovirus_Pol_polyprotein"/>
</dbReference>
<dbReference type="InterPro" id="IPR041373">
    <property type="entry name" value="RT_RNaseH"/>
</dbReference>
<dbReference type="InterPro" id="IPR043502">
    <property type="entry name" value="DNA/RNA_pol_sf"/>
</dbReference>
<evidence type="ECO:0000256" key="4">
    <source>
        <dbReference type="ARBA" id="ARBA00022722"/>
    </source>
</evidence>
<evidence type="ECO:0000256" key="6">
    <source>
        <dbReference type="ARBA" id="ARBA00022801"/>
    </source>
</evidence>
<dbReference type="InterPro" id="IPR043128">
    <property type="entry name" value="Rev_trsase/Diguanyl_cyclase"/>
</dbReference>
<dbReference type="EMBL" id="CAJOBC010003034">
    <property type="protein sequence ID" value="CAF3763888.1"/>
    <property type="molecule type" value="Genomic_DNA"/>
</dbReference>
<feature type="domain" description="Reverse transcriptase" evidence="9">
    <location>
        <begin position="881"/>
        <end position="1061"/>
    </location>
</feature>
<organism evidence="10 12">
    <name type="scientific">Didymodactylos carnosus</name>
    <dbReference type="NCBI Taxonomy" id="1234261"/>
    <lineage>
        <taxon>Eukaryota</taxon>
        <taxon>Metazoa</taxon>
        <taxon>Spiralia</taxon>
        <taxon>Gnathifera</taxon>
        <taxon>Rotifera</taxon>
        <taxon>Eurotatoria</taxon>
        <taxon>Bdelloidea</taxon>
        <taxon>Philodinida</taxon>
        <taxon>Philodinidae</taxon>
        <taxon>Didymodactylos</taxon>
    </lineage>
</organism>
<dbReference type="PANTHER" id="PTHR37984">
    <property type="entry name" value="PROTEIN CBG26694"/>
    <property type="match status" value="1"/>
</dbReference>
<dbReference type="Gene3D" id="2.40.70.10">
    <property type="entry name" value="Acid Proteases"/>
    <property type="match status" value="1"/>
</dbReference>
<dbReference type="FunFam" id="3.10.20.370:FF:000001">
    <property type="entry name" value="Retrovirus-related Pol polyprotein from transposon 17.6-like protein"/>
    <property type="match status" value="1"/>
</dbReference>
<dbReference type="SUPFAM" id="SSF56672">
    <property type="entry name" value="DNA/RNA polymerases"/>
    <property type="match status" value="1"/>
</dbReference>
<accession>A0A814G5F1</accession>
<dbReference type="PANTHER" id="PTHR37984:SF5">
    <property type="entry name" value="PROTEIN NYNRIN-LIKE"/>
    <property type="match status" value="1"/>
</dbReference>
<dbReference type="EMBL" id="CAJNOQ010003035">
    <property type="protein sequence ID" value="CAF0992007.1"/>
    <property type="molecule type" value="Genomic_DNA"/>
</dbReference>
<evidence type="ECO:0000313" key="11">
    <source>
        <dbReference type="EMBL" id="CAF3763888.1"/>
    </source>
</evidence>
<name>A0A814G5F1_9BILA</name>
<evidence type="ECO:0000256" key="8">
    <source>
        <dbReference type="SAM" id="MobiDB-lite"/>
    </source>
</evidence>
<dbReference type="FunFam" id="3.30.70.270:FF:000026">
    <property type="entry name" value="Transposon Ty3-G Gag-Pol polyprotein"/>
    <property type="match status" value="1"/>
</dbReference>
<gene>
    <name evidence="10" type="ORF">GPM918_LOCUS13302</name>
    <name evidence="11" type="ORF">SRO942_LOCUS13300</name>
</gene>
<evidence type="ECO:0000313" key="10">
    <source>
        <dbReference type="EMBL" id="CAF0992007.1"/>
    </source>
</evidence>
<dbReference type="AlphaFoldDB" id="A0A814G5F1"/>
<dbReference type="CDD" id="cd09274">
    <property type="entry name" value="RNase_HI_RT_Ty3"/>
    <property type="match status" value="1"/>
</dbReference>
<evidence type="ECO:0000256" key="1">
    <source>
        <dbReference type="ARBA" id="ARBA00012493"/>
    </source>
</evidence>
<feature type="region of interest" description="Disordered" evidence="8">
    <location>
        <begin position="651"/>
        <end position="674"/>
    </location>
</feature>
<feature type="region of interest" description="Disordered" evidence="8">
    <location>
        <begin position="313"/>
        <end position="347"/>
    </location>
</feature>
<dbReference type="Pfam" id="PF00078">
    <property type="entry name" value="RVT_1"/>
    <property type="match status" value="1"/>
</dbReference>
<protein>
    <recommendedName>
        <fullName evidence="1">RNA-directed DNA polymerase</fullName>
        <ecNumber evidence="1">2.7.7.49</ecNumber>
    </recommendedName>
</protein>
<dbReference type="InterPro" id="IPR021109">
    <property type="entry name" value="Peptidase_aspartic_dom_sf"/>
</dbReference>
<dbReference type="Proteomes" id="UP000681722">
    <property type="component" value="Unassembled WGS sequence"/>
</dbReference>
<feature type="compositionally biased region" description="Low complexity" evidence="8">
    <location>
        <begin position="659"/>
        <end position="671"/>
    </location>
</feature>
<feature type="compositionally biased region" description="Basic and acidic residues" evidence="8">
    <location>
        <begin position="315"/>
        <end position="325"/>
    </location>
</feature>
<keyword evidence="12" id="KW-1185">Reference proteome</keyword>
<keyword evidence="7" id="KW-0695">RNA-directed DNA polymerase</keyword>
<keyword evidence="6" id="KW-0378">Hydrolase</keyword>
<evidence type="ECO:0000256" key="7">
    <source>
        <dbReference type="ARBA" id="ARBA00022918"/>
    </source>
</evidence>
<evidence type="ECO:0000259" key="9">
    <source>
        <dbReference type="PROSITE" id="PS50878"/>
    </source>
</evidence>
<evidence type="ECO:0000256" key="5">
    <source>
        <dbReference type="ARBA" id="ARBA00022759"/>
    </source>
</evidence>
<dbReference type="InterPro" id="IPR005162">
    <property type="entry name" value="Retrotrans_gag_dom"/>
</dbReference>
<dbReference type="GO" id="GO:0003964">
    <property type="term" value="F:RNA-directed DNA polymerase activity"/>
    <property type="evidence" value="ECO:0007669"/>
    <property type="project" value="UniProtKB-KW"/>
</dbReference>
<evidence type="ECO:0000256" key="2">
    <source>
        <dbReference type="ARBA" id="ARBA00022679"/>
    </source>
</evidence>
<keyword evidence="4" id="KW-0540">Nuclease</keyword>
<dbReference type="SUPFAM" id="SSF50630">
    <property type="entry name" value="Acid proteases"/>
    <property type="match status" value="1"/>
</dbReference>
<proteinExistence type="predicted"/>
<evidence type="ECO:0000256" key="3">
    <source>
        <dbReference type="ARBA" id="ARBA00022695"/>
    </source>
</evidence>
<feature type="non-terminal residue" evidence="10">
    <location>
        <position position="1"/>
    </location>
</feature>
<keyword evidence="5" id="KW-0255">Endonuclease</keyword>
<reference evidence="10" key="1">
    <citation type="submission" date="2021-02" db="EMBL/GenBank/DDBJ databases">
        <authorList>
            <person name="Nowell W R."/>
        </authorList>
    </citation>
    <scope>NUCLEOTIDE SEQUENCE</scope>
</reference>
<keyword evidence="3" id="KW-0548">Nucleotidyltransferase</keyword>
<dbReference type="GO" id="GO:0016787">
    <property type="term" value="F:hydrolase activity"/>
    <property type="evidence" value="ECO:0007669"/>
    <property type="project" value="UniProtKB-KW"/>
</dbReference>
<dbReference type="GO" id="GO:0004519">
    <property type="term" value="F:endonuclease activity"/>
    <property type="evidence" value="ECO:0007669"/>
    <property type="project" value="UniProtKB-KW"/>
</dbReference>
<feature type="compositionally biased region" description="Low complexity" evidence="8">
    <location>
        <begin position="329"/>
        <end position="341"/>
    </location>
</feature>
<sequence length="1256" mass="143414">MSYKTQIHHNKSLPTVHQIHCSQSNQTGLHNSVHKQETIGDVKLTTTASLYDILKQQIQLQARTIDSLQQQLIEFKLLSQHRTPNNSKQPTLFHITQQPQPQLTHQLSSSHRPNIRLHDTTIIPSPVSSTIHLKASDLPTYRGRQDEDQWVEQVSAIKQYSHTTDGELLKILPLVFRDNALTWFTTLGETKRSTLTTWGGWKEMLKQAFRPANYQIKSLRDLKYRTLTNNESVNDYYFDKCRLLRVVFGENVEEATMVNDIIDGLSGNFKMFVLSRINPNTSLEELRRILVDLDSNIHEQKLNNTYRSSVKFHNHSNDHNERRYLNSDTNTNRNATPTTRTSKINPPSPCPLCQGRHWKNDCPLLQQQQQQRGLFNNRSVLTRNVYDSKINDTSNNQHRRINNTIALNNNRQCFSIDSNNTHRIDEQHPCDSIEPSNLSYDHIHTDINNVYHENNISSSSPIDDNKSNSTIALNLDNSLTEQNLLSDNQQITYMPEIMITTIDSDETTTYQNLSPAQSKIMINNHILIACIDTGSSISIIDSQILNEIGPDAKIEPPPSIVLQTVNSTSHPMGKTRLNDAFVNKTNSTISSIPIEFIIISNAHTKIIIGYDCLLKNGAKLNLVDGHFTLKDSKTGQIPFIVHDDKQHFLEQQKPLSNVETTTPSTPETGSSRVHGKKSSIITSCNFIIRPFHRALVPVLAISPIETKHALIESTLIRDGEVLTRVANTVVKSNHKIHHVELINLENRQLLLKRSEQIATISPLLDSSPIFLSKTFTSTAVNTTNHVRSNDNDDDELDKQIFLDALRSTDINLQLSMEQKLLVIDMLLKHRKAFAYGDRKIGCTNIHKMRIETGDAAPVSKPPYHASPRERRIMENQIIELEQQDIIEDSSSEWASPVVLVMKKDGTIRMCVDYRRLNSVTKTDQYPVPRMEDILTHFSQKQYFSTFDCNKGFHQIELATDDDKQKTAFRSHLGLKQYKRMPFGLKNGSAIFQRVMDKILKQYNWKLALVYVDDLIVSSVTFEEHLDYCDKILKLLIDANITMSLKKCHLFQQHVQALGHIISNLGLSTCEKKVKAVANWKTPKNQKQMQQFLGLATYYRRFIKHFATIAKPLTRLLAKDKPFIWTDVEQAAFEALRTALITAPVLAQPNFSQPFRLYTDASNVGIGAILGQVQNDGTERVICYISRQLNAAEQNYSATELECLAVVWSLKRLHTYLDGSKFECITDHSALQWLFDFNGHNKRLLSWSLSIQNYRDT</sequence>
<dbReference type="PROSITE" id="PS50878">
    <property type="entry name" value="RT_POL"/>
    <property type="match status" value="1"/>
</dbReference>
<dbReference type="OrthoDB" id="8000983at2759"/>
<dbReference type="Proteomes" id="UP000663829">
    <property type="component" value="Unassembled WGS sequence"/>
</dbReference>
<dbReference type="Pfam" id="PF17917">
    <property type="entry name" value="RT_RNaseH"/>
    <property type="match status" value="1"/>
</dbReference>
<evidence type="ECO:0000313" key="12">
    <source>
        <dbReference type="Proteomes" id="UP000663829"/>
    </source>
</evidence>
<dbReference type="Pfam" id="PF03732">
    <property type="entry name" value="Retrotrans_gag"/>
    <property type="match status" value="1"/>
</dbReference>
<dbReference type="InterPro" id="IPR000477">
    <property type="entry name" value="RT_dom"/>
</dbReference>
<comment type="caution">
    <text evidence="10">The sequence shown here is derived from an EMBL/GenBank/DDBJ whole genome shotgun (WGS) entry which is preliminary data.</text>
</comment>
<dbReference type="EC" id="2.7.7.49" evidence="1"/>